<dbReference type="Gene3D" id="2.160.20.80">
    <property type="entry name" value="E3 ubiquitin-protein ligase SopA"/>
    <property type="match status" value="1"/>
</dbReference>
<evidence type="ECO:0000313" key="1">
    <source>
        <dbReference type="EMBL" id="UWZ53702.1"/>
    </source>
</evidence>
<dbReference type="KEGG" id="daur:Daura_45535"/>
<reference evidence="1" key="1">
    <citation type="submission" date="2021-04" db="EMBL/GenBank/DDBJ databases">
        <title>Dactylosporangium aurantiacum NRRL B-8018 full assembly.</title>
        <authorList>
            <person name="Hartkoorn R.C."/>
            <person name="Beaudoing E."/>
            <person name="Hot D."/>
        </authorList>
    </citation>
    <scope>NUCLEOTIDE SEQUENCE</scope>
    <source>
        <strain evidence="1">NRRL B-8018</strain>
    </source>
</reference>
<dbReference type="EMBL" id="CP073767">
    <property type="protein sequence ID" value="UWZ53702.1"/>
    <property type="molecule type" value="Genomic_DNA"/>
</dbReference>
<proteinExistence type="predicted"/>
<dbReference type="RefSeq" id="WP_260709915.1">
    <property type="nucleotide sequence ID" value="NZ_CP073767.1"/>
</dbReference>
<evidence type="ECO:0000313" key="2">
    <source>
        <dbReference type="Proteomes" id="UP001058003"/>
    </source>
</evidence>
<protein>
    <submittedName>
        <fullName evidence="1">Pentapeptide repeat-containing protein</fullName>
    </submittedName>
</protein>
<accession>A0A9Q9ICV1</accession>
<dbReference type="Proteomes" id="UP001058003">
    <property type="component" value="Chromosome"/>
</dbReference>
<dbReference type="SUPFAM" id="SSF141571">
    <property type="entry name" value="Pentapeptide repeat-like"/>
    <property type="match status" value="1"/>
</dbReference>
<gene>
    <name evidence="1" type="ORF">Daura_45535</name>
</gene>
<sequence length="1171" mass="124532">MDGDHLPYRARRRLHAARAQAGAVDGTLPATLARLREGDRHDREVALFMAVVGRDEAGILAACNAADPPVALRARLAWVAAAGTAPEPVTRLVADAPADTRARLYRRIRARRRTDFAEALIDPVRARFGDAEAAALLPACGEATVTRLLPQLTHVLGDRAALTRRHPRACLEQAARELAALPVAALDPWWARHGAGVLQAAGPLPHDVLDLLERYAPAGSLPAPLRAYGVLVAADPLRVLELLTAPSRAGWLRAATLPAAVLTRLGRLPVAGLTGLARRLRGDGAALARLLRAVPPRDREELFTRAMSDVDRTRSTVDDSVLAVLPAGARVAEARRALRLEAVRQSEARTLWYTAHLPWAEAEEALLAATRQAGAADRAAGWQALIRCAARANDPAAVLAATHHLLRVRDEQDAVRGAAIRCLSGVRPALLRPELVEPLEQIVTDAVRARDSSPATLGRLTELAVLVLRERFDSPVLVRWALHTFQRLLGDDRVPRLGRLDRRLRRGQEAQAFEAVRGWVQLGAERGRYEPLFAVTEALGNRARRLPELQSMLERAIRRGNVADVAGTAVAWWLDDPRRRAERVEAVLREDPSAIALPVVWRAVCAHRDDLLGAALAGPPPAGRFLPAGVRWVPPRARYPHRWLPRHQQAYVDRLAEVVRDRGATPQARAAALRDAAPVPDSGRRLVLQCYGGGDAVLAEAALAALPWTDRPSDALTVLLSHLRDDRTRVAVAGLARASRFLPPAALLAALDPGQGKVTARKAAVRLLVARSVPGAADALWRAWQDPRAHRDVRVAIVAAARQRAGEPGMWRILRAAGASGDRDAVLALLSAGPWPVPATLRADYAALVAAAIGAADRRVAQRAWAALPRWAPWLADVSGAVTARLADLGDRAVWPSVVRALVGLVAADAGEAALVAAVRTLADLDTADLDTAGLDTTVLDAADLGTADLGTADLGTADLGTADLGTADLGTADLGTADLGTADLGTADLDKGLDTDLDTDLDTAGRGAAVDRAARRRLEALVDGLTAWAARVSPGAPGRRALGAAGRALSTVDGFAPAAATLLLEAADLTDPGGLDEVRALVADRPVLAARLAERLGRRLDGDVEPERTRPIAVALAAGPGHADGMFALAYTTTGGRLGWPAPWRNVVAALRRHPDPDVRDAALAVRLDQ</sequence>
<keyword evidence="2" id="KW-1185">Reference proteome</keyword>
<dbReference type="AlphaFoldDB" id="A0A9Q9ICV1"/>
<name>A0A9Q9ICV1_9ACTN</name>
<organism evidence="1 2">
    <name type="scientific">Dactylosporangium aurantiacum</name>
    <dbReference type="NCBI Taxonomy" id="35754"/>
    <lineage>
        <taxon>Bacteria</taxon>
        <taxon>Bacillati</taxon>
        <taxon>Actinomycetota</taxon>
        <taxon>Actinomycetes</taxon>
        <taxon>Micromonosporales</taxon>
        <taxon>Micromonosporaceae</taxon>
        <taxon>Dactylosporangium</taxon>
    </lineage>
</organism>